<dbReference type="RefSeq" id="WP_054873933.1">
    <property type="nucleotide sequence ID" value="NZ_LKET01000021.1"/>
</dbReference>
<comment type="caution">
    <text evidence="1">The sequence shown here is derived from an EMBL/GenBank/DDBJ whole genome shotgun (WGS) entry which is preliminary data.</text>
</comment>
<gene>
    <name evidence="1" type="ORF">OXPF_08250</name>
</gene>
<dbReference type="PANTHER" id="PTHR17985:SF8">
    <property type="entry name" value="TRANSPORT AND GOLGI ORGANIZATION PROTEIN 2 HOMOLOG"/>
    <property type="match status" value="1"/>
</dbReference>
<evidence type="ECO:0008006" key="3">
    <source>
        <dbReference type="Google" id="ProtNLM"/>
    </source>
</evidence>
<dbReference type="OrthoDB" id="4380123at2"/>
<organism evidence="1 2">
    <name type="scientific">Oxobacter pfennigii</name>
    <dbReference type="NCBI Taxonomy" id="36849"/>
    <lineage>
        <taxon>Bacteria</taxon>
        <taxon>Bacillati</taxon>
        <taxon>Bacillota</taxon>
        <taxon>Clostridia</taxon>
        <taxon>Eubacteriales</taxon>
        <taxon>Clostridiaceae</taxon>
        <taxon>Oxobacter</taxon>
    </lineage>
</organism>
<dbReference type="InterPro" id="IPR008551">
    <property type="entry name" value="TANGO2"/>
</dbReference>
<dbReference type="Pfam" id="PF05742">
    <property type="entry name" value="TANGO2"/>
    <property type="match status" value="1"/>
</dbReference>
<dbReference type="PANTHER" id="PTHR17985">
    <property type="entry name" value="SER/THR-RICH PROTEIN T10 IN DGCR REGION"/>
    <property type="match status" value="1"/>
</dbReference>
<name>A0A0N8NTR8_9CLOT</name>
<protein>
    <recommendedName>
        <fullName evidence="3">NRDE family protein</fullName>
    </recommendedName>
</protein>
<dbReference type="EMBL" id="LKET01000021">
    <property type="protein sequence ID" value="KPU45592.1"/>
    <property type="molecule type" value="Genomic_DNA"/>
</dbReference>
<keyword evidence="2" id="KW-1185">Reference proteome</keyword>
<sequence length="255" mass="29444">MCTILFAFKAHPKYDLIFLGNRDEFKNRPSLKVHFWESNPSILAGMDLEKGGTWTGITKSGRISFVTNYRNAMHSSLIKSRGYLTQHFLDTDATPLEYLEKIKLQRDQYGPFNLVVGTFKELWFYSNMEDKIFSLNPGVYGLSNAYLDTPWFKLKRAKNFFLNVLNTDFIVDDLFKILDDKVTPPDEELPNTGVSLEAERMLSSVYIDTPEYGTMFKTVILASSSGQVEFYEKSLDKKSNWSMTSFNFKCDLNRL</sequence>
<evidence type="ECO:0000313" key="2">
    <source>
        <dbReference type="Proteomes" id="UP000050326"/>
    </source>
</evidence>
<dbReference type="STRING" id="36849.OXPF_08250"/>
<proteinExistence type="predicted"/>
<dbReference type="Proteomes" id="UP000050326">
    <property type="component" value="Unassembled WGS sequence"/>
</dbReference>
<reference evidence="1 2" key="1">
    <citation type="submission" date="2015-09" db="EMBL/GenBank/DDBJ databases">
        <title>Genome sequence of Oxobacter pfennigii DSM 3222.</title>
        <authorList>
            <person name="Poehlein A."/>
            <person name="Bengelsdorf F.R."/>
            <person name="Schiel-Bengelsdorf B."/>
            <person name="Duerre P."/>
            <person name="Daniel R."/>
        </authorList>
    </citation>
    <scope>NUCLEOTIDE SEQUENCE [LARGE SCALE GENOMIC DNA]</scope>
    <source>
        <strain evidence="1 2">DSM 3222</strain>
    </source>
</reference>
<accession>A0A0N8NTR8</accession>
<evidence type="ECO:0000313" key="1">
    <source>
        <dbReference type="EMBL" id="KPU45592.1"/>
    </source>
</evidence>
<dbReference type="AlphaFoldDB" id="A0A0N8NTR8"/>